<reference evidence="1" key="2">
    <citation type="submission" date="2022-10" db="EMBL/GenBank/DDBJ databases">
        <authorList>
            <consortium name="ENA_rothamsted_submissions"/>
            <consortium name="culmorum"/>
            <person name="King R."/>
        </authorList>
    </citation>
    <scope>NUCLEOTIDE SEQUENCE</scope>
</reference>
<dbReference type="AlphaFoldDB" id="A0A9N9WUT6"/>
<evidence type="ECO:0000313" key="2">
    <source>
        <dbReference type="Proteomes" id="UP001153620"/>
    </source>
</evidence>
<evidence type="ECO:0000313" key="1">
    <source>
        <dbReference type="EMBL" id="CAG9806176.1"/>
    </source>
</evidence>
<reference evidence="1" key="1">
    <citation type="submission" date="2022-01" db="EMBL/GenBank/DDBJ databases">
        <authorList>
            <person name="King R."/>
        </authorList>
    </citation>
    <scope>NUCLEOTIDE SEQUENCE</scope>
</reference>
<proteinExistence type="predicted"/>
<dbReference type="Proteomes" id="UP001153620">
    <property type="component" value="Chromosome 2"/>
</dbReference>
<accession>A0A9N9WUT6</accession>
<protein>
    <submittedName>
        <fullName evidence="1">Uncharacterized protein</fullName>
    </submittedName>
</protein>
<gene>
    <name evidence="1" type="ORF">CHIRRI_LOCUS9039</name>
</gene>
<sequence>MSSFKRTFEIDDRQAGENVDKILIVACLHHFSMVLFMEVW</sequence>
<name>A0A9N9WUT6_9DIPT</name>
<organism evidence="1 2">
    <name type="scientific">Chironomus riparius</name>
    <dbReference type="NCBI Taxonomy" id="315576"/>
    <lineage>
        <taxon>Eukaryota</taxon>
        <taxon>Metazoa</taxon>
        <taxon>Ecdysozoa</taxon>
        <taxon>Arthropoda</taxon>
        <taxon>Hexapoda</taxon>
        <taxon>Insecta</taxon>
        <taxon>Pterygota</taxon>
        <taxon>Neoptera</taxon>
        <taxon>Endopterygota</taxon>
        <taxon>Diptera</taxon>
        <taxon>Nematocera</taxon>
        <taxon>Chironomoidea</taxon>
        <taxon>Chironomidae</taxon>
        <taxon>Chironominae</taxon>
        <taxon>Chironomus</taxon>
    </lineage>
</organism>
<keyword evidence="2" id="KW-1185">Reference proteome</keyword>
<dbReference type="EMBL" id="OU895878">
    <property type="protein sequence ID" value="CAG9806176.1"/>
    <property type="molecule type" value="Genomic_DNA"/>
</dbReference>